<organism evidence="6 7">
    <name type="scientific">Candidatus Dojkabacteria bacterium</name>
    <dbReference type="NCBI Taxonomy" id="2099670"/>
    <lineage>
        <taxon>Bacteria</taxon>
        <taxon>Candidatus Dojkabacteria</taxon>
    </lineage>
</organism>
<sequence length="298" mass="33874">MGKYSIEIENFSKSFGNLLAVDNLSFKVNDGEVFAFLGANGSGKTTTIRCLLKIYQKDKGRLTINNEEFSEKLNNKIGYLPEERGLYKGVSVYEILEYTAKLRGLSSDIARRKSNEYLEYVGMIEHKNKKVSQLSSGMQQKVQLGTALIHNPEILILDEPFKGLDPVNRQLFIDIFVERAKKGTTILYSTHVIDEAQKMADSLLIIKDGKRLEYGKVNDVRKKYGSDNIIIEFDGKIPDKETKLYSSVITNKKIEITPNKGIKTEEILTQIIKNGTKILKMELDYPSLNQIFINLMKD</sequence>
<keyword evidence="2" id="KW-0813">Transport</keyword>
<evidence type="ECO:0000256" key="4">
    <source>
        <dbReference type="ARBA" id="ARBA00022840"/>
    </source>
</evidence>
<dbReference type="PANTHER" id="PTHR42711">
    <property type="entry name" value="ABC TRANSPORTER ATP-BINDING PROTEIN"/>
    <property type="match status" value="1"/>
</dbReference>
<name>A0A847CYZ8_9BACT</name>
<dbReference type="SMART" id="SM00382">
    <property type="entry name" value="AAA"/>
    <property type="match status" value="1"/>
</dbReference>
<dbReference type="InterPro" id="IPR003439">
    <property type="entry name" value="ABC_transporter-like_ATP-bd"/>
</dbReference>
<feature type="domain" description="ABC transporter" evidence="5">
    <location>
        <begin position="6"/>
        <end position="233"/>
    </location>
</feature>
<gene>
    <name evidence="6" type="ORF">GX656_02030</name>
</gene>
<protein>
    <submittedName>
        <fullName evidence="6">ABC transporter ATP-binding protein</fullName>
    </submittedName>
</protein>
<evidence type="ECO:0000256" key="1">
    <source>
        <dbReference type="ARBA" id="ARBA00005417"/>
    </source>
</evidence>
<dbReference type="PANTHER" id="PTHR42711:SF5">
    <property type="entry name" value="ABC TRANSPORTER ATP-BINDING PROTEIN NATA"/>
    <property type="match status" value="1"/>
</dbReference>
<reference evidence="6 7" key="1">
    <citation type="journal article" date="2020" name="Biotechnol. Biofuels">
        <title>New insights from the biogas microbiome by comprehensive genome-resolved metagenomics of nearly 1600 species originating from multiple anaerobic digesters.</title>
        <authorList>
            <person name="Campanaro S."/>
            <person name="Treu L."/>
            <person name="Rodriguez-R L.M."/>
            <person name="Kovalovszki A."/>
            <person name="Ziels R.M."/>
            <person name="Maus I."/>
            <person name="Zhu X."/>
            <person name="Kougias P.G."/>
            <person name="Basile A."/>
            <person name="Luo G."/>
            <person name="Schluter A."/>
            <person name="Konstantinidis K.T."/>
            <person name="Angelidaki I."/>
        </authorList>
    </citation>
    <scope>NUCLEOTIDE SEQUENCE [LARGE SCALE GENOMIC DNA]</scope>
    <source>
        <strain evidence="6">AS06rmzACSIP_65</strain>
    </source>
</reference>
<dbReference type="InterPro" id="IPR050763">
    <property type="entry name" value="ABC_transporter_ATP-binding"/>
</dbReference>
<dbReference type="GO" id="GO:0005524">
    <property type="term" value="F:ATP binding"/>
    <property type="evidence" value="ECO:0007669"/>
    <property type="project" value="UniProtKB-KW"/>
</dbReference>
<evidence type="ECO:0000259" key="5">
    <source>
        <dbReference type="PROSITE" id="PS50893"/>
    </source>
</evidence>
<dbReference type="InterPro" id="IPR027417">
    <property type="entry name" value="P-loop_NTPase"/>
</dbReference>
<dbReference type="Gene3D" id="3.40.50.300">
    <property type="entry name" value="P-loop containing nucleotide triphosphate hydrolases"/>
    <property type="match status" value="1"/>
</dbReference>
<dbReference type="InterPro" id="IPR017871">
    <property type="entry name" value="ABC_transporter-like_CS"/>
</dbReference>
<keyword evidence="3" id="KW-0547">Nucleotide-binding</keyword>
<dbReference type="InterPro" id="IPR025302">
    <property type="entry name" value="DrrA1/2-like_C"/>
</dbReference>
<dbReference type="Pfam" id="PF13732">
    <property type="entry name" value="DrrA1-3_C"/>
    <property type="match status" value="1"/>
</dbReference>
<dbReference type="PROSITE" id="PS00211">
    <property type="entry name" value="ABC_TRANSPORTER_1"/>
    <property type="match status" value="1"/>
</dbReference>
<dbReference type="Proteomes" id="UP000545876">
    <property type="component" value="Unassembled WGS sequence"/>
</dbReference>
<proteinExistence type="inferred from homology"/>
<comment type="caution">
    <text evidence="6">The sequence shown here is derived from an EMBL/GenBank/DDBJ whole genome shotgun (WGS) entry which is preliminary data.</text>
</comment>
<evidence type="ECO:0000256" key="3">
    <source>
        <dbReference type="ARBA" id="ARBA00022741"/>
    </source>
</evidence>
<dbReference type="AlphaFoldDB" id="A0A847CYZ8"/>
<dbReference type="PROSITE" id="PS50893">
    <property type="entry name" value="ABC_TRANSPORTER_2"/>
    <property type="match status" value="1"/>
</dbReference>
<comment type="similarity">
    <text evidence="1">Belongs to the ABC transporter superfamily.</text>
</comment>
<evidence type="ECO:0000313" key="6">
    <source>
        <dbReference type="EMBL" id="NLD25397.1"/>
    </source>
</evidence>
<accession>A0A847CYZ8</accession>
<dbReference type="GO" id="GO:0016887">
    <property type="term" value="F:ATP hydrolysis activity"/>
    <property type="evidence" value="ECO:0007669"/>
    <property type="project" value="InterPro"/>
</dbReference>
<evidence type="ECO:0000256" key="2">
    <source>
        <dbReference type="ARBA" id="ARBA00022448"/>
    </source>
</evidence>
<dbReference type="SUPFAM" id="SSF52540">
    <property type="entry name" value="P-loop containing nucleoside triphosphate hydrolases"/>
    <property type="match status" value="1"/>
</dbReference>
<evidence type="ECO:0000313" key="7">
    <source>
        <dbReference type="Proteomes" id="UP000545876"/>
    </source>
</evidence>
<dbReference type="InterPro" id="IPR003593">
    <property type="entry name" value="AAA+_ATPase"/>
</dbReference>
<dbReference type="Pfam" id="PF00005">
    <property type="entry name" value="ABC_tran"/>
    <property type="match status" value="1"/>
</dbReference>
<keyword evidence="4 6" id="KW-0067">ATP-binding</keyword>
<dbReference type="EMBL" id="JAAZBX010000007">
    <property type="protein sequence ID" value="NLD25397.1"/>
    <property type="molecule type" value="Genomic_DNA"/>
</dbReference>